<dbReference type="SUPFAM" id="SSF81321">
    <property type="entry name" value="Family A G protein-coupled receptor-like"/>
    <property type="match status" value="1"/>
</dbReference>
<feature type="domain" description="G-protein coupled receptors family 1 profile" evidence="11">
    <location>
        <begin position="57"/>
        <end position="259"/>
    </location>
</feature>
<evidence type="ECO:0000256" key="2">
    <source>
        <dbReference type="ARBA" id="ARBA00022475"/>
    </source>
</evidence>
<feature type="transmembrane region" description="Helical" evidence="10">
    <location>
        <begin position="199"/>
        <end position="219"/>
    </location>
</feature>
<dbReference type="Gene3D" id="1.20.1070.10">
    <property type="entry name" value="Rhodopsin 7-helix transmembrane proteins"/>
    <property type="match status" value="1"/>
</dbReference>
<dbReference type="PANTHER" id="PTHR24248">
    <property type="entry name" value="ADRENERGIC RECEPTOR-RELATED G-PROTEIN COUPLED RECEPTOR"/>
    <property type="match status" value="1"/>
</dbReference>
<dbReference type="GO" id="GO:0043410">
    <property type="term" value="P:positive regulation of MAPK cascade"/>
    <property type="evidence" value="ECO:0007669"/>
    <property type="project" value="TreeGrafter"/>
</dbReference>
<dbReference type="InterPro" id="IPR017452">
    <property type="entry name" value="GPCR_Rhodpsn_7TM"/>
</dbReference>
<evidence type="ECO:0000256" key="6">
    <source>
        <dbReference type="ARBA" id="ARBA00023136"/>
    </source>
</evidence>
<dbReference type="GO" id="GO:0071880">
    <property type="term" value="P:adenylate cyclase-activating adrenergic receptor signaling pathway"/>
    <property type="evidence" value="ECO:0007669"/>
    <property type="project" value="TreeGrafter"/>
</dbReference>
<name>A0A3P7LS32_STRVU</name>
<evidence type="ECO:0000256" key="3">
    <source>
        <dbReference type="ARBA" id="ARBA00022692"/>
    </source>
</evidence>
<keyword evidence="2" id="KW-1003">Cell membrane</keyword>
<evidence type="ECO:0000256" key="1">
    <source>
        <dbReference type="ARBA" id="ARBA00004651"/>
    </source>
</evidence>
<organism evidence="12 13">
    <name type="scientific">Strongylus vulgaris</name>
    <name type="common">Blood worm</name>
    <dbReference type="NCBI Taxonomy" id="40348"/>
    <lineage>
        <taxon>Eukaryota</taxon>
        <taxon>Metazoa</taxon>
        <taxon>Ecdysozoa</taxon>
        <taxon>Nematoda</taxon>
        <taxon>Chromadorea</taxon>
        <taxon>Rhabditida</taxon>
        <taxon>Rhabditina</taxon>
        <taxon>Rhabditomorpha</taxon>
        <taxon>Strongyloidea</taxon>
        <taxon>Strongylidae</taxon>
        <taxon>Strongylus</taxon>
    </lineage>
</organism>
<evidence type="ECO:0000256" key="8">
    <source>
        <dbReference type="ARBA" id="ARBA00023224"/>
    </source>
</evidence>
<feature type="transmembrane region" description="Helical" evidence="10">
    <location>
        <begin position="42"/>
        <end position="67"/>
    </location>
</feature>
<dbReference type="PRINTS" id="PR00237">
    <property type="entry name" value="GPCRRHODOPSN"/>
</dbReference>
<dbReference type="OrthoDB" id="5977853at2759"/>
<feature type="transmembrane region" description="Helical" evidence="10">
    <location>
        <begin position="116"/>
        <end position="137"/>
    </location>
</feature>
<dbReference type="GO" id="GO:0004937">
    <property type="term" value="F:alpha1-adrenergic receptor activity"/>
    <property type="evidence" value="ECO:0007669"/>
    <property type="project" value="TreeGrafter"/>
</dbReference>
<evidence type="ECO:0000256" key="10">
    <source>
        <dbReference type="SAM" id="Phobius"/>
    </source>
</evidence>
<dbReference type="PROSITE" id="PS50262">
    <property type="entry name" value="G_PROTEIN_RECEP_F1_2"/>
    <property type="match status" value="1"/>
</dbReference>
<dbReference type="AlphaFoldDB" id="A0A3P7LS32"/>
<proteinExistence type="inferred from homology"/>
<gene>
    <name evidence="12" type="ORF">SVUK_LOCUS16910</name>
</gene>
<keyword evidence="8 9" id="KW-0807">Transducer</keyword>
<reference evidence="12 13" key="1">
    <citation type="submission" date="2018-11" db="EMBL/GenBank/DDBJ databases">
        <authorList>
            <consortium name="Pathogen Informatics"/>
        </authorList>
    </citation>
    <scope>NUCLEOTIDE SEQUENCE [LARGE SCALE GENOMIC DNA]</scope>
</reference>
<dbReference type="PANTHER" id="PTHR24248:SF72">
    <property type="entry name" value="G-PROTEIN COUPLED RECEPTORS FAMILY 1 PROFILE DOMAIN-CONTAINING PROTEIN"/>
    <property type="match status" value="1"/>
</dbReference>
<sequence length="259" mass="29497">MPVESRWVIIPEACLSQTLVLRLFQLKRLEDYTPPVTLSTPLIVLCCIPVIIIILLTVFGNLLVLFFKARVGRTNTTLLVWNLGLTDFLVGIIVLPLGATHLAYRKWIFGRFLCRVWVAADVTFCTCSVVTICVISVDRYLAVTRPLRYKSLVTKTKVILVMIIIWVFSSSILLTTVRWEQPKCYDDSICFAGNEIRYLAHSVVFAFFLPASVTLTLYWRIYKLARNRQRALDLSKYSASTFWKEQRNGGTSAEGAEDT</sequence>
<feature type="transmembrane region" description="Helical" evidence="10">
    <location>
        <begin position="79"/>
        <end position="104"/>
    </location>
</feature>
<evidence type="ECO:0000256" key="5">
    <source>
        <dbReference type="ARBA" id="ARBA00023040"/>
    </source>
</evidence>
<dbReference type="EMBL" id="UYYB01115183">
    <property type="protein sequence ID" value="VDM81912.1"/>
    <property type="molecule type" value="Genomic_DNA"/>
</dbReference>
<dbReference type="GO" id="GO:0007200">
    <property type="term" value="P:phospholipase C-activating G protein-coupled receptor signaling pathway"/>
    <property type="evidence" value="ECO:0007669"/>
    <property type="project" value="TreeGrafter"/>
</dbReference>
<keyword evidence="4 10" id="KW-1133">Transmembrane helix</keyword>
<dbReference type="Proteomes" id="UP000270094">
    <property type="component" value="Unassembled WGS sequence"/>
</dbReference>
<dbReference type="InterPro" id="IPR000276">
    <property type="entry name" value="GPCR_Rhodpsn"/>
</dbReference>
<keyword evidence="7 9" id="KW-0675">Receptor</keyword>
<evidence type="ECO:0000313" key="13">
    <source>
        <dbReference type="Proteomes" id="UP000270094"/>
    </source>
</evidence>
<dbReference type="GO" id="GO:0005886">
    <property type="term" value="C:plasma membrane"/>
    <property type="evidence" value="ECO:0007669"/>
    <property type="project" value="UniProtKB-SubCell"/>
</dbReference>
<dbReference type="Pfam" id="PF00001">
    <property type="entry name" value="7tm_1"/>
    <property type="match status" value="1"/>
</dbReference>
<keyword evidence="3 9" id="KW-0812">Transmembrane</keyword>
<keyword evidence="13" id="KW-1185">Reference proteome</keyword>
<evidence type="ECO:0000313" key="12">
    <source>
        <dbReference type="EMBL" id="VDM81912.1"/>
    </source>
</evidence>
<dbReference type="GO" id="GO:0007267">
    <property type="term" value="P:cell-cell signaling"/>
    <property type="evidence" value="ECO:0007669"/>
    <property type="project" value="TreeGrafter"/>
</dbReference>
<evidence type="ECO:0000256" key="9">
    <source>
        <dbReference type="RuleBase" id="RU000688"/>
    </source>
</evidence>
<keyword evidence="5 9" id="KW-0297">G-protein coupled receptor</keyword>
<dbReference type="GO" id="GO:0007204">
    <property type="term" value="P:positive regulation of cytosolic calcium ion concentration"/>
    <property type="evidence" value="ECO:0007669"/>
    <property type="project" value="TreeGrafter"/>
</dbReference>
<keyword evidence="6 10" id="KW-0472">Membrane</keyword>
<comment type="subcellular location">
    <subcellularLocation>
        <location evidence="1">Cell membrane</location>
        <topology evidence="1">Multi-pass membrane protein</topology>
    </subcellularLocation>
</comment>
<protein>
    <recommendedName>
        <fullName evidence="11">G-protein coupled receptors family 1 profile domain-containing protein</fullName>
    </recommendedName>
</protein>
<evidence type="ECO:0000259" key="11">
    <source>
        <dbReference type="PROSITE" id="PS50262"/>
    </source>
</evidence>
<accession>A0A3P7LS32</accession>
<comment type="similarity">
    <text evidence="9">Belongs to the G-protein coupled receptor 1 family.</text>
</comment>
<evidence type="ECO:0000256" key="4">
    <source>
        <dbReference type="ARBA" id="ARBA00022989"/>
    </source>
</evidence>
<evidence type="ECO:0000256" key="7">
    <source>
        <dbReference type="ARBA" id="ARBA00023170"/>
    </source>
</evidence>
<dbReference type="PROSITE" id="PS00237">
    <property type="entry name" value="G_PROTEIN_RECEP_F1_1"/>
    <property type="match status" value="1"/>
</dbReference>
<feature type="transmembrane region" description="Helical" evidence="10">
    <location>
        <begin position="158"/>
        <end position="179"/>
    </location>
</feature>